<name>A0AAV4XM67_CAEEX</name>
<keyword evidence="1" id="KW-0812">Transmembrane</keyword>
<keyword evidence="1" id="KW-1133">Transmembrane helix</keyword>
<evidence type="ECO:0000313" key="2">
    <source>
        <dbReference type="EMBL" id="GIY96261.1"/>
    </source>
</evidence>
<protein>
    <submittedName>
        <fullName evidence="2">Uncharacterized protein</fullName>
    </submittedName>
</protein>
<gene>
    <name evidence="2" type="ORF">CEXT_524501</name>
</gene>
<keyword evidence="3" id="KW-1185">Reference proteome</keyword>
<keyword evidence="1" id="KW-0472">Membrane</keyword>
<dbReference type="AlphaFoldDB" id="A0AAV4XM67"/>
<feature type="transmembrane region" description="Helical" evidence="1">
    <location>
        <begin position="69"/>
        <end position="90"/>
    </location>
</feature>
<accession>A0AAV4XM67</accession>
<dbReference type="Proteomes" id="UP001054945">
    <property type="component" value="Unassembled WGS sequence"/>
</dbReference>
<evidence type="ECO:0000313" key="3">
    <source>
        <dbReference type="Proteomes" id="UP001054945"/>
    </source>
</evidence>
<comment type="caution">
    <text evidence="2">The sequence shown here is derived from an EMBL/GenBank/DDBJ whole genome shotgun (WGS) entry which is preliminary data.</text>
</comment>
<sequence>MLREILPCRAVRQRCRHLQPGSTVIWKIVADAGKHQLDFEPPDGTGPTAVICYTLNLFLQQTLEQWNKIFMICNGIVLSSGIIFFIFGSAEVQKWNYPSVTEAGKVCPPVDKDKKELHAETFQADITIHL</sequence>
<dbReference type="EMBL" id="BPLR01000641">
    <property type="protein sequence ID" value="GIY96261.1"/>
    <property type="molecule type" value="Genomic_DNA"/>
</dbReference>
<reference evidence="2 3" key="1">
    <citation type="submission" date="2021-06" db="EMBL/GenBank/DDBJ databases">
        <title>Caerostris extrusa draft genome.</title>
        <authorList>
            <person name="Kono N."/>
            <person name="Arakawa K."/>
        </authorList>
    </citation>
    <scope>NUCLEOTIDE SEQUENCE [LARGE SCALE GENOMIC DNA]</scope>
</reference>
<proteinExistence type="predicted"/>
<organism evidence="2 3">
    <name type="scientific">Caerostris extrusa</name>
    <name type="common">Bark spider</name>
    <name type="synonym">Caerostris bankana</name>
    <dbReference type="NCBI Taxonomy" id="172846"/>
    <lineage>
        <taxon>Eukaryota</taxon>
        <taxon>Metazoa</taxon>
        <taxon>Ecdysozoa</taxon>
        <taxon>Arthropoda</taxon>
        <taxon>Chelicerata</taxon>
        <taxon>Arachnida</taxon>
        <taxon>Araneae</taxon>
        <taxon>Araneomorphae</taxon>
        <taxon>Entelegynae</taxon>
        <taxon>Araneoidea</taxon>
        <taxon>Araneidae</taxon>
        <taxon>Caerostris</taxon>
    </lineage>
</organism>
<evidence type="ECO:0000256" key="1">
    <source>
        <dbReference type="SAM" id="Phobius"/>
    </source>
</evidence>